<organism evidence="2 3">
    <name type="scientific">Smittium simulii</name>
    <dbReference type="NCBI Taxonomy" id="133385"/>
    <lineage>
        <taxon>Eukaryota</taxon>
        <taxon>Fungi</taxon>
        <taxon>Fungi incertae sedis</taxon>
        <taxon>Zoopagomycota</taxon>
        <taxon>Kickxellomycotina</taxon>
        <taxon>Harpellomycetes</taxon>
        <taxon>Harpellales</taxon>
        <taxon>Legeriomycetaceae</taxon>
        <taxon>Smittium</taxon>
    </lineage>
</organism>
<keyword evidence="3" id="KW-1185">Reference proteome</keyword>
<keyword evidence="1" id="KW-0732">Signal</keyword>
<dbReference type="OrthoDB" id="5600186at2759"/>
<evidence type="ECO:0008006" key="4">
    <source>
        <dbReference type="Google" id="ProtNLM"/>
    </source>
</evidence>
<proteinExistence type="predicted"/>
<feature type="chain" id="PRO_5015688168" description="Carbohydrate-binding module family 19 domain-containing protein" evidence="1">
    <location>
        <begin position="25"/>
        <end position="87"/>
    </location>
</feature>
<comment type="caution">
    <text evidence="2">The sequence shown here is derived from an EMBL/GenBank/DDBJ whole genome shotgun (WGS) entry which is preliminary data.</text>
</comment>
<reference evidence="2 3" key="1">
    <citation type="journal article" date="2018" name="MBio">
        <title>Comparative Genomics Reveals the Core Gene Toolbox for the Fungus-Insect Symbiosis.</title>
        <authorList>
            <person name="Wang Y."/>
            <person name="Stata M."/>
            <person name="Wang W."/>
            <person name="Stajich J.E."/>
            <person name="White M.M."/>
            <person name="Moncalvo J.M."/>
        </authorList>
    </citation>
    <scope>NUCLEOTIDE SEQUENCE [LARGE SCALE GENOMIC DNA]</scope>
    <source>
        <strain evidence="2 3">SWE-8-4</strain>
    </source>
</reference>
<evidence type="ECO:0000313" key="2">
    <source>
        <dbReference type="EMBL" id="PVU89439.1"/>
    </source>
</evidence>
<dbReference type="EMBL" id="MBFR01000314">
    <property type="protein sequence ID" value="PVU89439.1"/>
    <property type="molecule type" value="Genomic_DNA"/>
</dbReference>
<dbReference type="Proteomes" id="UP000245383">
    <property type="component" value="Unassembled WGS sequence"/>
</dbReference>
<gene>
    <name evidence="2" type="ORF">BB561_005356</name>
</gene>
<protein>
    <recommendedName>
        <fullName evidence="4">Carbohydrate-binding module family 19 domain-containing protein</fullName>
    </recommendedName>
</protein>
<feature type="signal peptide" evidence="1">
    <location>
        <begin position="1"/>
        <end position="24"/>
    </location>
</feature>
<evidence type="ECO:0000256" key="1">
    <source>
        <dbReference type="SAM" id="SignalP"/>
    </source>
</evidence>
<dbReference type="AlphaFoldDB" id="A0A2T9YAV1"/>
<evidence type="ECO:0000313" key="3">
    <source>
        <dbReference type="Proteomes" id="UP000245383"/>
    </source>
</evidence>
<accession>A0A2T9YAV1</accession>
<name>A0A2T9YAV1_9FUNG</name>
<sequence length="87" mass="9717">MLKSIYKLATISLLIAAMSNRVSADGFRGDDGRCNNGQLNCFQNRAESKIYQECVDYKYMLRECGPGTVCKPLGLNHIYCGYPTAQK</sequence>